<dbReference type="Proteomes" id="UP000887540">
    <property type="component" value="Unplaced"/>
</dbReference>
<sequence>MLIRSQRTQAFGEMDGRISKKNFKRKRNRLNPSWHRIGRELLGDVLLFFEASEVEKCRYTCLWWKQVIDNRRKILPFKPTTRPEPPSKQPFNYWLEDELLDAYG</sequence>
<evidence type="ECO:0000313" key="1">
    <source>
        <dbReference type="Proteomes" id="UP000887540"/>
    </source>
</evidence>
<name>A0A914DBM2_9BILA</name>
<dbReference type="WBParaSite" id="ACRNAN_scaffold23033.g9865.t1">
    <property type="protein sequence ID" value="ACRNAN_scaffold23033.g9865.t1"/>
    <property type="gene ID" value="ACRNAN_scaffold23033.g9865"/>
</dbReference>
<dbReference type="AlphaFoldDB" id="A0A914DBM2"/>
<reference evidence="2" key="1">
    <citation type="submission" date="2022-11" db="UniProtKB">
        <authorList>
            <consortium name="WormBaseParasite"/>
        </authorList>
    </citation>
    <scope>IDENTIFICATION</scope>
</reference>
<accession>A0A914DBM2</accession>
<organism evidence="1 2">
    <name type="scientific">Acrobeloides nanus</name>
    <dbReference type="NCBI Taxonomy" id="290746"/>
    <lineage>
        <taxon>Eukaryota</taxon>
        <taxon>Metazoa</taxon>
        <taxon>Ecdysozoa</taxon>
        <taxon>Nematoda</taxon>
        <taxon>Chromadorea</taxon>
        <taxon>Rhabditida</taxon>
        <taxon>Tylenchina</taxon>
        <taxon>Cephalobomorpha</taxon>
        <taxon>Cephaloboidea</taxon>
        <taxon>Cephalobidae</taxon>
        <taxon>Acrobeloides</taxon>
    </lineage>
</organism>
<evidence type="ECO:0000313" key="2">
    <source>
        <dbReference type="WBParaSite" id="ACRNAN_scaffold23033.g9865.t1"/>
    </source>
</evidence>
<proteinExistence type="predicted"/>
<protein>
    <submittedName>
        <fullName evidence="2">Uncharacterized protein</fullName>
    </submittedName>
</protein>
<keyword evidence="1" id="KW-1185">Reference proteome</keyword>